<feature type="compositionally biased region" description="Basic and acidic residues" evidence="1">
    <location>
        <begin position="1"/>
        <end position="16"/>
    </location>
</feature>
<feature type="region of interest" description="Disordered" evidence="1">
    <location>
        <begin position="1"/>
        <end position="27"/>
    </location>
</feature>
<evidence type="ECO:0000256" key="1">
    <source>
        <dbReference type="SAM" id="MobiDB-lite"/>
    </source>
</evidence>
<name>A0A8S5NJZ3_9CAUD</name>
<evidence type="ECO:0000313" key="2">
    <source>
        <dbReference type="EMBL" id="DAD94610.1"/>
    </source>
</evidence>
<organism evidence="2">
    <name type="scientific">Siphoviridae sp. ctfdk3</name>
    <dbReference type="NCBI Taxonomy" id="2826416"/>
    <lineage>
        <taxon>Viruses</taxon>
        <taxon>Duplodnaviria</taxon>
        <taxon>Heunggongvirae</taxon>
        <taxon>Uroviricota</taxon>
        <taxon>Caudoviricetes</taxon>
    </lineage>
</organism>
<proteinExistence type="predicted"/>
<reference evidence="2" key="1">
    <citation type="journal article" date="2021" name="Proc. Natl. Acad. Sci. U.S.A.">
        <title>A Catalog of Tens of Thousands of Viruses from Human Metagenomes Reveals Hidden Associations with Chronic Diseases.</title>
        <authorList>
            <person name="Tisza M.J."/>
            <person name="Buck C.B."/>
        </authorList>
    </citation>
    <scope>NUCLEOTIDE SEQUENCE</scope>
    <source>
        <strain evidence="2">Ctfdk3</strain>
    </source>
</reference>
<protein>
    <submittedName>
        <fullName evidence="2">Tail completion protein</fullName>
    </submittedName>
</protein>
<sequence>MHGGRHRQEDPARGIEDGQSPQGVEGRQNMTMVLPPDIELWICSFLRARLKPSFPTIIVSNREPDDYDGSRPLVVVRDDGGSQSNRVLFDRSVGVTVRYGARAAPKPCRDLASRIYGLLTDPDICSIDGSPIAAIEEDGCNGPYFVAEDANIARCYLTLEFSTIGAFQ</sequence>
<accession>A0A8S5NJZ3</accession>
<dbReference type="EMBL" id="BK015178">
    <property type="protein sequence ID" value="DAD94610.1"/>
    <property type="molecule type" value="Genomic_DNA"/>
</dbReference>